<dbReference type="AlphaFoldDB" id="A0A4Y2VQ70"/>
<proteinExistence type="predicted"/>
<protein>
    <submittedName>
        <fullName evidence="1">Uncharacterized protein</fullName>
    </submittedName>
</protein>
<evidence type="ECO:0000313" key="2">
    <source>
        <dbReference type="Proteomes" id="UP000499080"/>
    </source>
</evidence>
<dbReference type="Proteomes" id="UP000499080">
    <property type="component" value="Unassembled WGS sequence"/>
</dbReference>
<dbReference type="EMBL" id="BGPR01049776">
    <property type="protein sequence ID" value="GBO26781.1"/>
    <property type="molecule type" value="Genomic_DNA"/>
</dbReference>
<gene>
    <name evidence="1" type="ORF">AVEN_198592_1</name>
</gene>
<keyword evidence="2" id="KW-1185">Reference proteome</keyword>
<sequence length="135" mass="15323">MVSTNYKVQDENQTLMRCTKARMAGFLQNLAFNPRNLLQKGNQISRREWSQKPLGIRAIYSNVRLLTQNNSHNTLRILTGKQLSQTNELMGYLNVKHTVHLIMLRTGLSFSGSFGLIGKMWDSGAPGKEIRGKML</sequence>
<comment type="caution">
    <text evidence="1">The sequence shown here is derived from an EMBL/GenBank/DDBJ whole genome shotgun (WGS) entry which is preliminary data.</text>
</comment>
<organism evidence="1 2">
    <name type="scientific">Araneus ventricosus</name>
    <name type="common">Orbweaver spider</name>
    <name type="synonym">Epeira ventricosa</name>
    <dbReference type="NCBI Taxonomy" id="182803"/>
    <lineage>
        <taxon>Eukaryota</taxon>
        <taxon>Metazoa</taxon>
        <taxon>Ecdysozoa</taxon>
        <taxon>Arthropoda</taxon>
        <taxon>Chelicerata</taxon>
        <taxon>Arachnida</taxon>
        <taxon>Araneae</taxon>
        <taxon>Araneomorphae</taxon>
        <taxon>Entelegynae</taxon>
        <taxon>Araneoidea</taxon>
        <taxon>Araneidae</taxon>
        <taxon>Araneus</taxon>
    </lineage>
</organism>
<evidence type="ECO:0000313" key="1">
    <source>
        <dbReference type="EMBL" id="GBO26781.1"/>
    </source>
</evidence>
<accession>A0A4Y2VQ70</accession>
<reference evidence="1 2" key="1">
    <citation type="journal article" date="2019" name="Sci. Rep.">
        <title>Orb-weaving spider Araneus ventricosus genome elucidates the spidroin gene catalogue.</title>
        <authorList>
            <person name="Kono N."/>
            <person name="Nakamura H."/>
            <person name="Ohtoshi R."/>
            <person name="Moran D.A.P."/>
            <person name="Shinohara A."/>
            <person name="Yoshida Y."/>
            <person name="Fujiwara M."/>
            <person name="Mori M."/>
            <person name="Tomita M."/>
            <person name="Arakawa K."/>
        </authorList>
    </citation>
    <scope>NUCLEOTIDE SEQUENCE [LARGE SCALE GENOMIC DNA]</scope>
</reference>
<name>A0A4Y2VQ70_ARAVE</name>